<keyword evidence="3" id="KW-0551">Lipid droplet</keyword>
<sequence length="368" mass="40883">MTQPAEEGYIYKAYCGFVENPYVQEGYKKYEDAKHSHPILENSLQTAENMAATGRNMVFSTASTVYRRLYTQPKERVENAYTYGVETTKNVVTYGKDTAAKCGTLTIGAGVIAGQLSLAATLASTSLLIDGAGNVKSKTVQVVEYFEAKIWEAIQEAFRVLRIPFDFANEKFLESANSILDAAGAILEKSLGIQVPTGDDSSLKDRVKRLALSMYNLLVHKAHNQVIDPISVQFQSAFETFSKNLALLDVVRQQGKWATGKVQDSISDFKTMIETEAEKLRISPEDLLLKGIHSANQNLQQRLITLKEQGTQLGAGATFEGFIEYLQTFEQSLGQAESLYAIQEEVLEEVRKYLARVKSQWTNLRSAA</sequence>
<dbReference type="WBParaSite" id="MBELARI_LOCUS6659">
    <property type="protein sequence ID" value="MBELARI_LOCUS6659"/>
    <property type="gene ID" value="MBELARI_LOCUS6659"/>
</dbReference>
<comment type="similarity">
    <text evidence="2">Belongs to the perilipin family.</text>
</comment>
<evidence type="ECO:0000313" key="4">
    <source>
        <dbReference type="Proteomes" id="UP000887575"/>
    </source>
</evidence>
<evidence type="ECO:0000256" key="3">
    <source>
        <dbReference type="ARBA" id="ARBA00022677"/>
    </source>
</evidence>
<organism evidence="4 5">
    <name type="scientific">Mesorhabditis belari</name>
    <dbReference type="NCBI Taxonomy" id="2138241"/>
    <lineage>
        <taxon>Eukaryota</taxon>
        <taxon>Metazoa</taxon>
        <taxon>Ecdysozoa</taxon>
        <taxon>Nematoda</taxon>
        <taxon>Chromadorea</taxon>
        <taxon>Rhabditida</taxon>
        <taxon>Rhabditina</taxon>
        <taxon>Rhabditomorpha</taxon>
        <taxon>Rhabditoidea</taxon>
        <taxon>Rhabditidae</taxon>
        <taxon>Mesorhabditinae</taxon>
        <taxon>Mesorhabditis</taxon>
    </lineage>
</organism>
<dbReference type="GO" id="GO:0005811">
    <property type="term" value="C:lipid droplet"/>
    <property type="evidence" value="ECO:0007669"/>
    <property type="project" value="UniProtKB-SubCell"/>
</dbReference>
<dbReference type="Proteomes" id="UP000887575">
    <property type="component" value="Unassembled WGS sequence"/>
</dbReference>
<accession>A0AAF3FI20</accession>
<evidence type="ECO:0000256" key="1">
    <source>
        <dbReference type="ARBA" id="ARBA00004502"/>
    </source>
</evidence>
<reference evidence="5" key="1">
    <citation type="submission" date="2024-02" db="UniProtKB">
        <authorList>
            <consortium name="WormBaseParasite"/>
        </authorList>
    </citation>
    <scope>IDENTIFICATION</scope>
</reference>
<evidence type="ECO:0000256" key="2">
    <source>
        <dbReference type="ARBA" id="ARBA00006311"/>
    </source>
</evidence>
<dbReference type="AlphaFoldDB" id="A0AAF3FI20"/>
<keyword evidence="4" id="KW-1185">Reference proteome</keyword>
<comment type="subcellular location">
    <subcellularLocation>
        <location evidence="1">Lipid droplet</location>
    </subcellularLocation>
</comment>
<evidence type="ECO:0000313" key="5">
    <source>
        <dbReference type="WBParaSite" id="MBELARI_LOCUS6659"/>
    </source>
</evidence>
<dbReference type="Pfam" id="PF03036">
    <property type="entry name" value="Perilipin"/>
    <property type="match status" value="1"/>
</dbReference>
<proteinExistence type="inferred from homology"/>
<dbReference type="InterPro" id="IPR004279">
    <property type="entry name" value="Perilipin"/>
</dbReference>
<name>A0AAF3FI20_9BILA</name>
<protein>
    <submittedName>
        <fullName evidence="5">Uncharacterized protein</fullName>
    </submittedName>
</protein>